<name>A0ABR7Q8C7_9FLAO</name>
<dbReference type="InterPro" id="IPR045607">
    <property type="entry name" value="DUF6452"/>
</dbReference>
<protein>
    <recommendedName>
        <fullName evidence="3">DUF4382 domain-containing protein</fullName>
    </recommendedName>
</protein>
<organism evidence="1 2">
    <name type="scientific">Kordia aestuariivivens</name>
    <dbReference type="NCBI Taxonomy" id="2759037"/>
    <lineage>
        <taxon>Bacteria</taxon>
        <taxon>Pseudomonadati</taxon>
        <taxon>Bacteroidota</taxon>
        <taxon>Flavobacteriia</taxon>
        <taxon>Flavobacteriales</taxon>
        <taxon>Flavobacteriaceae</taxon>
        <taxon>Kordia</taxon>
    </lineage>
</organism>
<sequence>MKKLSYIGITVVVALAAILSFSCEKDDICPEGTLTTPLLVIEFFDADIHIATGEDVLKNVTGLWVEAVDPTMEVVVIDGVDVMVIVDPIQSDAQTVNTVSIPLRTQQNSTEYRFISGYEEDDMGVQTAGNEDIITFNYEAQEIFLSRACGYIVNYTLEDDPTGAVITTDTDNWITPATGITVDITEVQNETIAHVKIYH</sequence>
<evidence type="ECO:0000313" key="1">
    <source>
        <dbReference type="EMBL" id="MBC8754810.1"/>
    </source>
</evidence>
<proteinExistence type="predicted"/>
<evidence type="ECO:0000313" key="2">
    <source>
        <dbReference type="Proteomes" id="UP000619238"/>
    </source>
</evidence>
<dbReference type="Pfam" id="PF20050">
    <property type="entry name" value="DUF6452"/>
    <property type="match status" value="1"/>
</dbReference>
<dbReference type="PROSITE" id="PS51257">
    <property type="entry name" value="PROKAR_LIPOPROTEIN"/>
    <property type="match status" value="1"/>
</dbReference>
<evidence type="ECO:0008006" key="3">
    <source>
        <dbReference type="Google" id="ProtNLM"/>
    </source>
</evidence>
<comment type="caution">
    <text evidence="1">The sequence shown here is derived from an EMBL/GenBank/DDBJ whole genome shotgun (WGS) entry which is preliminary data.</text>
</comment>
<dbReference type="RefSeq" id="WP_187561857.1">
    <property type="nucleotide sequence ID" value="NZ_JACGWS010000004.1"/>
</dbReference>
<keyword evidence="2" id="KW-1185">Reference proteome</keyword>
<dbReference type="Proteomes" id="UP000619238">
    <property type="component" value="Unassembled WGS sequence"/>
</dbReference>
<accession>A0ABR7Q8C7</accession>
<reference evidence="1 2" key="1">
    <citation type="submission" date="2020-07" db="EMBL/GenBank/DDBJ databases">
        <title>Description of Kordia aestuariivivens sp. nov., isolated from a tidal flat.</title>
        <authorList>
            <person name="Park S."/>
            <person name="Yoon J.-H."/>
        </authorList>
    </citation>
    <scope>NUCLEOTIDE SEQUENCE [LARGE SCALE GENOMIC DNA]</scope>
    <source>
        <strain evidence="1 2">YSTF-M3</strain>
    </source>
</reference>
<gene>
    <name evidence="1" type="ORF">H2O64_09020</name>
</gene>
<dbReference type="EMBL" id="JACGWS010000004">
    <property type="protein sequence ID" value="MBC8754810.1"/>
    <property type="molecule type" value="Genomic_DNA"/>
</dbReference>